<dbReference type="EMBL" id="LPWF01000034">
    <property type="protein sequence ID" value="ODR95438.1"/>
    <property type="molecule type" value="Genomic_DNA"/>
</dbReference>
<keyword evidence="3" id="KW-1185">Reference proteome</keyword>
<proteinExistence type="predicted"/>
<evidence type="ECO:0000313" key="3">
    <source>
        <dbReference type="Proteomes" id="UP000094472"/>
    </source>
</evidence>
<name>A0A1E3VPH3_9HYPH</name>
<gene>
    <name evidence="2" type="ORF">AUC69_02775</name>
</gene>
<feature type="region of interest" description="Disordered" evidence="1">
    <location>
        <begin position="40"/>
        <end position="90"/>
    </location>
</feature>
<accession>A0A1E3VPH3</accession>
<sequence length="90" mass="10121">MARALQREPKRLGNRRYDDRVAQHAVVELHRERVLEQVEIPGRGLAEPARDEGPIDQRPSVETETAVDPGHHGAREQLQIDESEHGGGDE</sequence>
<reference evidence="2 3" key="1">
    <citation type="journal article" date="2016" name="Environ. Microbiol.">
        <title>New Methyloceanibacter diversity from North Sea sediments includes methanotroph containing solely the soluble methane monooxygenase.</title>
        <authorList>
            <person name="Vekeman B."/>
            <person name="Kerckhof F.M."/>
            <person name="Cremers G."/>
            <person name="de Vos P."/>
            <person name="Vandamme P."/>
            <person name="Boon N."/>
            <person name="Op den Camp H.J."/>
            <person name="Heylen K."/>
        </authorList>
    </citation>
    <scope>NUCLEOTIDE SEQUENCE [LARGE SCALE GENOMIC DNA]</scope>
    <source>
        <strain evidence="2 3">R-67175</strain>
    </source>
</reference>
<feature type="compositionally biased region" description="Basic and acidic residues" evidence="1">
    <location>
        <begin position="48"/>
        <end position="61"/>
    </location>
</feature>
<evidence type="ECO:0000313" key="2">
    <source>
        <dbReference type="EMBL" id="ODR95438.1"/>
    </source>
</evidence>
<comment type="caution">
    <text evidence="2">The sequence shown here is derived from an EMBL/GenBank/DDBJ whole genome shotgun (WGS) entry which is preliminary data.</text>
</comment>
<evidence type="ECO:0000256" key="1">
    <source>
        <dbReference type="SAM" id="MobiDB-lite"/>
    </source>
</evidence>
<organism evidence="2 3">
    <name type="scientific">Methyloceanibacter superfactus</name>
    <dbReference type="NCBI Taxonomy" id="1774969"/>
    <lineage>
        <taxon>Bacteria</taxon>
        <taxon>Pseudomonadati</taxon>
        <taxon>Pseudomonadota</taxon>
        <taxon>Alphaproteobacteria</taxon>
        <taxon>Hyphomicrobiales</taxon>
        <taxon>Hyphomicrobiaceae</taxon>
        <taxon>Methyloceanibacter</taxon>
    </lineage>
</organism>
<protein>
    <submittedName>
        <fullName evidence="2">Uncharacterized protein</fullName>
    </submittedName>
</protein>
<dbReference type="AlphaFoldDB" id="A0A1E3VPH3"/>
<dbReference type="Proteomes" id="UP000094472">
    <property type="component" value="Unassembled WGS sequence"/>
</dbReference>